<evidence type="ECO:0000313" key="1">
    <source>
        <dbReference type="EMBL" id="EFE06639.1"/>
    </source>
</evidence>
<name>D4BGN9_9ENTR</name>
<dbReference type="Proteomes" id="UP000003880">
    <property type="component" value="Unassembled WGS sequence"/>
</dbReference>
<organism evidence="1 2">
    <name type="scientific">Citrobacter youngae ATCC 29220</name>
    <dbReference type="NCBI Taxonomy" id="500640"/>
    <lineage>
        <taxon>Bacteria</taxon>
        <taxon>Pseudomonadati</taxon>
        <taxon>Pseudomonadota</taxon>
        <taxon>Gammaproteobacteria</taxon>
        <taxon>Enterobacterales</taxon>
        <taxon>Enterobacteriaceae</taxon>
        <taxon>Citrobacter</taxon>
        <taxon>Citrobacter freundii complex</taxon>
    </lineage>
</organism>
<evidence type="ECO:0000313" key="2">
    <source>
        <dbReference type="Proteomes" id="UP000003880"/>
    </source>
</evidence>
<dbReference type="HOGENOM" id="CLU_3181824_0_0_6"/>
<protein>
    <submittedName>
        <fullName evidence="1">Uncharacterized protein</fullName>
    </submittedName>
</protein>
<reference evidence="1 2" key="1">
    <citation type="submission" date="2010-02" db="EMBL/GenBank/DDBJ databases">
        <authorList>
            <person name="Weinstock G."/>
            <person name="Sodergren E."/>
            <person name="Clifton S."/>
            <person name="Fulton L."/>
            <person name="Fulton B."/>
            <person name="Courtney L."/>
            <person name="Fronick C."/>
            <person name="Harrison M."/>
            <person name="Strong C."/>
            <person name="Farmer C."/>
            <person name="Delahaunty K."/>
            <person name="Markovic C."/>
            <person name="Hall O."/>
            <person name="Minx P."/>
            <person name="Tomlinson C."/>
            <person name="Mitreva M."/>
            <person name="Nelson J."/>
            <person name="Hou S."/>
            <person name="Wollam A."/>
            <person name="Pepin K.H."/>
            <person name="Johnson M."/>
            <person name="Bhonagiri V."/>
            <person name="Zhang X."/>
            <person name="Suruliraj S."/>
            <person name="Warren W."/>
            <person name="Chinwalla A."/>
            <person name="Mardis E.R."/>
            <person name="Wilson R.K."/>
        </authorList>
    </citation>
    <scope>NUCLEOTIDE SEQUENCE [LARGE SCALE GENOMIC DNA]</scope>
    <source>
        <strain evidence="1 2">ATCC 29220</strain>
    </source>
</reference>
<comment type="caution">
    <text evidence="1">The sequence shown here is derived from an EMBL/GenBank/DDBJ whole genome shotgun (WGS) entry which is preliminary data.</text>
</comment>
<dbReference type="EMBL" id="ABWL02000021">
    <property type="protein sequence ID" value="EFE06639.1"/>
    <property type="molecule type" value="Genomic_DNA"/>
</dbReference>
<gene>
    <name evidence="1" type="ORF">CIT292_09689</name>
</gene>
<dbReference type="AlphaFoldDB" id="D4BGN9"/>
<sequence>MARFLPLINRQANQAVCCADSGLQLICRSVIAFKSNVKLVLNSVQN</sequence>
<proteinExistence type="predicted"/>
<accession>D4BGN9</accession>